<protein>
    <submittedName>
        <fullName evidence="1">Uncharacterized protein</fullName>
    </submittedName>
</protein>
<dbReference type="EMBL" id="JACEIK010004460">
    <property type="protein sequence ID" value="MCD9645517.1"/>
    <property type="molecule type" value="Genomic_DNA"/>
</dbReference>
<organism evidence="1 2">
    <name type="scientific">Datura stramonium</name>
    <name type="common">Jimsonweed</name>
    <name type="synonym">Common thornapple</name>
    <dbReference type="NCBI Taxonomy" id="4076"/>
    <lineage>
        <taxon>Eukaryota</taxon>
        <taxon>Viridiplantae</taxon>
        <taxon>Streptophyta</taxon>
        <taxon>Embryophyta</taxon>
        <taxon>Tracheophyta</taxon>
        <taxon>Spermatophyta</taxon>
        <taxon>Magnoliopsida</taxon>
        <taxon>eudicotyledons</taxon>
        <taxon>Gunneridae</taxon>
        <taxon>Pentapetalae</taxon>
        <taxon>asterids</taxon>
        <taxon>lamiids</taxon>
        <taxon>Solanales</taxon>
        <taxon>Solanaceae</taxon>
        <taxon>Solanoideae</taxon>
        <taxon>Datureae</taxon>
        <taxon>Datura</taxon>
    </lineage>
</organism>
<feature type="non-terminal residue" evidence="1">
    <location>
        <position position="1"/>
    </location>
</feature>
<dbReference type="Proteomes" id="UP000823775">
    <property type="component" value="Unassembled WGS sequence"/>
</dbReference>
<name>A0ABS8VGV9_DATST</name>
<comment type="caution">
    <text evidence="1">The sequence shown here is derived from an EMBL/GenBank/DDBJ whole genome shotgun (WGS) entry which is preliminary data.</text>
</comment>
<accession>A0ABS8VGV9</accession>
<gene>
    <name evidence="1" type="ORF">HAX54_034513</name>
</gene>
<evidence type="ECO:0000313" key="2">
    <source>
        <dbReference type="Proteomes" id="UP000823775"/>
    </source>
</evidence>
<evidence type="ECO:0000313" key="1">
    <source>
        <dbReference type="EMBL" id="MCD9645517.1"/>
    </source>
</evidence>
<sequence length="60" mass="6886">RDRCKNRISTVVERPLHVLESRAVIDLDNNCTINHEVSGSLYESQWKISPKETTEPESGF</sequence>
<reference evidence="1 2" key="1">
    <citation type="journal article" date="2021" name="BMC Genomics">
        <title>Datura genome reveals duplications of psychoactive alkaloid biosynthetic genes and high mutation rate following tissue culture.</title>
        <authorList>
            <person name="Rajewski A."/>
            <person name="Carter-House D."/>
            <person name="Stajich J."/>
            <person name="Litt A."/>
        </authorList>
    </citation>
    <scope>NUCLEOTIDE SEQUENCE [LARGE SCALE GENOMIC DNA]</scope>
    <source>
        <strain evidence="1">AR-01</strain>
    </source>
</reference>
<keyword evidence="2" id="KW-1185">Reference proteome</keyword>
<proteinExistence type="predicted"/>